<evidence type="ECO:0000313" key="2">
    <source>
        <dbReference type="Proteomes" id="UP000069902"/>
    </source>
</evidence>
<dbReference type="EMBL" id="LN879502">
    <property type="protein sequence ID" value="CUI17129.1"/>
    <property type="molecule type" value="Genomic_DNA"/>
</dbReference>
<dbReference type="PATRIC" id="fig|389348.3.peg.1702"/>
<accession>A0A0U5JAQ8</accession>
<reference evidence="2" key="1">
    <citation type="submission" date="2015-09" db="EMBL/GenBank/DDBJ databases">
        <authorList>
            <person name="Bertelli C."/>
        </authorList>
    </citation>
    <scope>NUCLEOTIDE SEQUENCE [LARGE SCALE GENOMIC DNA]</scope>
    <source>
        <strain evidence="2">KNic</strain>
    </source>
</reference>
<gene>
    <name evidence="1" type="ORF">PNK_1519</name>
</gene>
<dbReference type="InParanoid" id="A0A0U5JAQ8"/>
<organism evidence="1 2">
    <name type="scientific">Candidatus Protochlamydia naegleriophila</name>
    <dbReference type="NCBI Taxonomy" id="389348"/>
    <lineage>
        <taxon>Bacteria</taxon>
        <taxon>Pseudomonadati</taxon>
        <taxon>Chlamydiota</taxon>
        <taxon>Chlamydiia</taxon>
        <taxon>Parachlamydiales</taxon>
        <taxon>Parachlamydiaceae</taxon>
        <taxon>Candidatus Protochlamydia</taxon>
    </lineage>
</organism>
<protein>
    <submittedName>
        <fullName evidence="1">Uncharacterized protein</fullName>
    </submittedName>
</protein>
<dbReference type="KEGG" id="pnl:PNK_1519"/>
<dbReference type="RefSeq" id="WP_032124265.1">
    <property type="nucleotide sequence ID" value="NZ_LN879502.1"/>
</dbReference>
<sequence length="168" mass="19266">MRIDPLSSLGQISLEQQAEIYLKELEIHQKNYFQQFCSILNQPDQDHTAAEIHLKSLGQDLDFKAARTREAIQSLYPLNPGFAILLKERYEKRLDELHQDMSDLSLMAIAQAKEAVHLKHKEIASQMPINLADAVALQFLIKQCQGLIILTREQLQLVHNQRQLSLSP</sequence>
<name>A0A0U5JAQ8_9BACT</name>
<keyword evidence="2" id="KW-1185">Reference proteome</keyword>
<proteinExistence type="predicted"/>
<dbReference type="AlphaFoldDB" id="A0A0U5JAQ8"/>
<dbReference type="Proteomes" id="UP000069902">
    <property type="component" value="Chromosome cPNK"/>
</dbReference>
<evidence type="ECO:0000313" key="1">
    <source>
        <dbReference type="EMBL" id="CUI17129.1"/>
    </source>
</evidence>